<evidence type="ECO:0000256" key="1">
    <source>
        <dbReference type="SAM" id="MobiDB-lite"/>
    </source>
</evidence>
<dbReference type="EMBL" id="JAPFFF010000575">
    <property type="protein sequence ID" value="KAK8833934.1"/>
    <property type="molecule type" value="Genomic_DNA"/>
</dbReference>
<feature type="region of interest" description="Disordered" evidence="1">
    <location>
        <begin position="406"/>
        <end position="432"/>
    </location>
</feature>
<reference evidence="3 5" key="1">
    <citation type="submission" date="2024-04" db="EMBL/GenBank/DDBJ databases">
        <title>Tritrichomonas musculus Genome.</title>
        <authorList>
            <person name="Alves-Ferreira E."/>
            <person name="Grigg M."/>
            <person name="Lorenzi H."/>
            <person name="Galac M."/>
        </authorList>
    </citation>
    <scope>NUCLEOTIDE SEQUENCE [LARGE SCALE GENOMIC DNA]</scope>
    <source>
        <strain evidence="3 5">EAF2021</strain>
    </source>
</reference>
<protein>
    <submittedName>
        <fullName evidence="3">Uncharacterized protein</fullName>
    </submittedName>
</protein>
<name>A0ABR2GJ59_9EUKA</name>
<keyword evidence="2" id="KW-0472">Membrane</keyword>
<dbReference type="EMBL" id="JAPFFF010000002">
    <property type="protein sequence ID" value="KAK8896664.1"/>
    <property type="molecule type" value="Genomic_DNA"/>
</dbReference>
<keyword evidence="2" id="KW-1133">Transmembrane helix</keyword>
<proteinExistence type="predicted"/>
<keyword evidence="2" id="KW-0812">Transmembrane</keyword>
<accession>A0ABR2GJ59</accession>
<keyword evidence="5" id="KW-1185">Reference proteome</keyword>
<evidence type="ECO:0000256" key="2">
    <source>
        <dbReference type="SAM" id="Phobius"/>
    </source>
</evidence>
<evidence type="ECO:0000313" key="4">
    <source>
        <dbReference type="EMBL" id="KAK8896664.1"/>
    </source>
</evidence>
<organism evidence="3 5">
    <name type="scientific">Tritrichomonas musculus</name>
    <dbReference type="NCBI Taxonomy" id="1915356"/>
    <lineage>
        <taxon>Eukaryota</taxon>
        <taxon>Metamonada</taxon>
        <taxon>Parabasalia</taxon>
        <taxon>Tritrichomonadida</taxon>
        <taxon>Tritrichomonadidae</taxon>
        <taxon>Tritrichomonas</taxon>
    </lineage>
</organism>
<evidence type="ECO:0000313" key="3">
    <source>
        <dbReference type="EMBL" id="KAK8833934.1"/>
    </source>
</evidence>
<feature type="transmembrane region" description="Helical" evidence="2">
    <location>
        <begin position="465"/>
        <end position="489"/>
    </location>
</feature>
<evidence type="ECO:0000313" key="5">
    <source>
        <dbReference type="Proteomes" id="UP001470230"/>
    </source>
</evidence>
<dbReference type="Proteomes" id="UP001470230">
    <property type="component" value="Unassembled WGS sequence"/>
</dbReference>
<gene>
    <name evidence="4" type="ORF">M9Y10_014577</name>
    <name evidence="3" type="ORF">M9Y10_037676</name>
</gene>
<comment type="caution">
    <text evidence="3">The sequence shown here is derived from an EMBL/GenBank/DDBJ whole genome shotgun (WGS) entry which is preliminary data.</text>
</comment>
<sequence length="514" mass="56928">MMFNSSFIIRLSLSSLVINSRLRPNSPSHFSKSIFFQNLFLNKSSSLKPIISSSTSHKNHLEQLLQKPILDQQTECSYTNGQTFTYRNTYNGPCIIVTYCTFRGIISNSEGGAFSISNDGDITANFYQCLFDSCVSKSHGGAISFIARLNNDLLGELIVTSTIFNYCYCDNEFNNSETCGGGLYCLSNSLKITNSTFNNNGIRSQNGACCGGAVYARVSNTENIFSYDTFEYCYIQIQPNSAETNLNSFGGAIFIVTQSEKSEKVELFACKFVDCSAVNGSSFYSQEGIDLIINSASFSNGNVNSVFYLGKDHFKNRIYIKALGISHVNYKYFIYAQDGQLDMINDKVDSGMLYLENDEKFNVATFSNTNFELSFVNYGSFQNMPTYTYVDQPLFITSSEITQVSSQPEIETQTQTQSENDQLTSSDAESSSIDEVTASLIITETNESDNSGAVTNRGGNGLSTVAIVFIVIACIIFVIGLIIASILLLRSRDGCYRNRCTGSDSYFGKRVDYF</sequence>